<reference evidence="3 4" key="1">
    <citation type="journal article" date="2010" name="Proc. Natl. Acad. Sci. U.S.A.">
        <title>Insights into evolution of multicellular fungi from the assembled chromosomes of the mushroom Coprinopsis cinerea (Coprinus cinereus).</title>
        <authorList>
            <person name="Stajich J.E."/>
            <person name="Wilke S.K."/>
            <person name="Ahren D."/>
            <person name="Au C.H."/>
            <person name="Birren B.W."/>
            <person name="Borodovsky M."/>
            <person name="Burns C."/>
            <person name="Canback B."/>
            <person name="Casselton L.A."/>
            <person name="Cheng C.K."/>
            <person name="Deng J."/>
            <person name="Dietrich F.S."/>
            <person name="Fargo D.C."/>
            <person name="Farman M.L."/>
            <person name="Gathman A.C."/>
            <person name="Goldberg J."/>
            <person name="Guigo R."/>
            <person name="Hoegger P.J."/>
            <person name="Hooker J.B."/>
            <person name="Huggins A."/>
            <person name="James T.Y."/>
            <person name="Kamada T."/>
            <person name="Kilaru S."/>
            <person name="Kodira C."/>
            <person name="Kues U."/>
            <person name="Kupfer D."/>
            <person name="Kwan H.S."/>
            <person name="Lomsadze A."/>
            <person name="Li W."/>
            <person name="Lilly W.W."/>
            <person name="Ma L.J."/>
            <person name="Mackey A.J."/>
            <person name="Manning G."/>
            <person name="Martin F."/>
            <person name="Muraguchi H."/>
            <person name="Natvig D.O."/>
            <person name="Palmerini H."/>
            <person name="Ramesh M.A."/>
            <person name="Rehmeyer C.J."/>
            <person name="Roe B.A."/>
            <person name="Shenoy N."/>
            <person name="Stanke M."/>
            <person name="Ter-Hovhannisyan V."/>
            <person name="Tunlid A."/>
            <person name="Velagapudi R."/>
            <person name="Vision T.J."/>
            <person name="Zeng Q."/>
            <person name="Zolan M.E."/>
            <person name="Pukkila P.J."/>
        </authorList>
    </citation>
    <scope>NUCLEOTIDE SEQUENCE [LARGE SCALE GENOMIC DNA]</scope>
    <source>
        <strain evidence="4">Okayama-7 / 130 / ATCC MYA-4618 / FGSC 9003</strain>
    </source>
</reference>
<gene>
    <name evidence="3" type="ORF">CC1G_02094</name>
</gene>
<sequence>MYRAASRIPRRAALAASAAATGLVLHEQPREKLSIYSSPDPQIVLVESPSPLSLQIAVYRRHLQSTYADTHAYVQGWVSKWIEVEQAVENRVKSIISPNEPLTPGLLYVGVSTLTGSIIARNRFILTRLALPPLFLILSAHHFLPETTTNLSNYLGSVEEHYFPTLAQKHEIAKAHSKMGWEMLKEKTQELREKAGNGVVGAVDKVQGATGLKIKETLGLQREEFKKAVEEVRRSVVEKAEEALIAKSQTEAPVEPAAAAPEPAVPEKKEEKEPKRLV</sequence>
<dbReference type="InterPro" id="IPR019166">
    <property type="entry name" value="MIC26/MIC27"/>
</dbReference>
<keyword evidence="1" id="KW-0496">Mitochondrion</keyword>
<dbReference type="VEuPathDB" id="FungiDB:CC1G_02094"/>
<dbReference type="GeneID" id="6010872"/>
<comment type="function">
    <text evidence="1">Component of the MICOS complex, a large protein complex of the mitochondrial inner membrane that plays crucial roles in the maintenance of crista junctions, inner membrane architecture, and formation of contact sites to the outer membrane.</text>
</comment>
<evidence type="ECO:0000256" key="1">
    <source>
        <dbReference type="RuleBase" id="RU363021"/>
    </source>
</evidence>
<comment type="subcellular location">
    <subcellularLocation>
        <location evidence="1">Mitochondrion inner membrane</location>
    </subcellularLocation>
</comment>
<feature type="compositionally biased region" description="Basic and acidic residues" evidence="2">
    <location>
        <begin position="265"/>
        <end position="278"/>
    </location>
</feature>
<dbReference type="InParanoid" id="A8NK59"/>
<keyword evidence="1" id="KW-0999">Mitochondrion inner membrane</keyword>
<dbReference type="OMA" id="KWIGVEH"/>
<name>A8NK59_COPC7</name>
<dbReference type="InterPro" id="IPR033181">
    <property type="entry name" value="Mic26_fungi"/>
</dbReference>
<organism evidence="3 4">
    <name type="scientific">Coprinopsis cinerea (strain Okayama-7 / 130 / ATCC MYA-4618 / FGSC 9003)</name>
    <name type="common">Inky cap fungus</name>
    <name type="synonym">Hormographiella aspergillata</name>
    <dbReference type="NCBI Taxonomy" id="240176"/>
    <lineage>
        <taxon>Eukaryota</taxon>
        <taxon>Fungi</taxon>
        <taxon>Dikarya</taxon>
        <taxon>Basidiomycota</taxon>
        <taxon>Agaricomycotina</taxon>
        <taxon>Agaricomycetes</taxon>
        <taxon>Agaricomycetidae</taxon>
        <taxon>Agaricales</taxon>
        <taxon>Agaricineae</taxon>
        <taxon>Psathyrellaceae</taxon>
        <taxon>Coprinopsis</taxon>
    </lineage>
</organism>
<dbReference type="Pfam" id="PF09769">
    <property type="entry name" value="ApoO"/>
    <property type="match status" value="1"/>
</dbReference>
<dbReference type="AlphaFoldDB" id="A8NK59"/>
<dbReference type="eggNOG" id="ENOG502S70K">
    <property type="taxonomic scope" value="Eukaryota"/>
</dbReference>
<dbReference type="GO" id="GO:0044284">
    <property type="term" value="C:mitochondrial crista junction"/>
    <property type="evidence" value="ECO:0007669"/>
    <property type="project" value="TreeGrafter"/>
</dbReference>
<feature type="compositionally biased region" description="Low complexity" evidence="2">
    <location>
        <begin position="251"/>
        <end position="262"/>
    </location>
</feature>
<dbReference type="GO" id="GO:0061617">
    <property type="term" value="C:MICOS complex"/>
    <property type="evidence" value="ECO:0007669"/>
    <property type="project" value="UniProtKB-UniRule"/>
</dbReference>
<dbReference type="Proteomes" id="UP000001861">
    <property type="component" value="Unassembled WGS sequence"/>
</dbReference>
<dbReference type="KEGG" id="cci:CC1G_02094"/>
<dbReference type="PANTHER" id="PTHR28268:SF1">
    <property type="entry name" value="MICOS SUBUNIT MIC26"/>
    <property type="match status" value="1"/>
</dbReference>
<dbReference type="EMBL" id="AACS02000010">
    <property type="protein sequence ID" value="EAU87335.1"/>
    <property type="molecule type" value="Genomic_DNA"/>
</dbReference>
<accession>A8NK59</accession>
<dbReference type="OrthoDB" id="2399148at2759"/>
<comment type="caution">
    <text evidence="3">The sequence shown here is derived from an EMBL/GenBank/DDBJ whole genome shotgun (WGS) entry which is preliminary data.</text>
</comment>
<proteinExistence type="predicted"/>
<dbReference type="STRING" id="240176.A8NK59"/>
<keyword evidence="4" id="KW-1185">Reference proteome</keyword>
<feature type="region of interest" description="Disordered" evidence="2">
    <location>
        <begin position="245"/>
        <end position="278"/>
    </location>
</feature>
<evidence type="ECO:0000256" key="2">
    <source>
        <dbReference type="SAM" id="MobiDB-lite"/>
    </source>
</evidence>
<keyword evidence="1" id="KW-0472">Membrane</keyword>
<evidence type="ECO:0000313" key="3">
    <source>
        <dbReference type="EMBL" id="EAU87335.1"/>
    </source>
</evidence>
<dbReference type="PANTHER" id="PTHR28268">
    <property type="entry name" value="MICOS SUBUNIT MIC26"/>
    <property type="match status" value="1"/>
</dbReference>
<dbReference type="RefSeq" id="XP_001834358.1">
    <property type="nucleotide sequence ID" value="XM_001834306.2"/>
</dbReference>
<comment type="subunit">
    <text evidence="1">Component of the mitochondrial contact site and cristae organizing system (MICOS) complex.</text>
</comment>
<evidence type="ECO:0000313" key="4">
    <source>
        <dbReference type="Proteomes" id="UP000001861"/>
    </source>
</evidence>
<dbReference type="GO" id="GO:0042407">
    <property type="term" value="P:cristae formation"/>
    <property type="evidence" value="ECO:0007669"/>
    <property type="project" value="InterPro"/>
</dbReference>
<protein>
    <recommendedName>
        <fullName evidence="1">MICOS complex subunit</fullName>
    </recommendedName>
</protein>